<proteinExistence type="predicted"/>
<protein>
    <submittedName>
        <fullName evidence="1">Putative secreted protein</fullName>
    </submittedName>
</protein>
<reference evidence="1" key="1">
    <citation type="submission" date="2019-12" db="EMBL/GenBank/DDBJ databases">
        <title>An insight into the sialome of adult female Ixodes ricinus ticks feeding for 6 days.</title>
        <authorList>
            <person name="Perner J."/>
            <person name="Ribeiro J.M.C."/>
        </authorList>
    </citation>
    <scope>NUCLEOTIDE SEQUENCE</scope>
    <source>
        <strain evidence="1">Semi-engorged</strain>
        <tissue evidence="1">Salivary glands</tissue>
    </source>
</reference>
<evidence type="ECO:0000313" key="1">
    <source>
        <dbReference type="EMBL" id="MXU87340.1"/>
    </source>
</evidence>
<organism evidence="1">
    <name type="scientific">Ixodes ricinus</name>
    <name type="common">Common tick</name>
    <name type="synonym">Acarus ricinus</name>
    <dbReference type="NCBI Taxonomy" id="34613"/>
    <lineage>
        <taxon>Eukaryota</taxon>
        <taxon>Metazoa</taxon>
        <taxon>Ecdysozoa</taxon>
        <taxon>Arthropoda</taxon>
        <taxon>Chelicerata</taxon>
        <taxon>Arachnida</taxon>
        <taxon>Acari</taxon>
        <taxon>Parasitiformes</taxon>
        <taxon>Ixodida</taxon>
        <taxon>Ixodoidea</taxon>
        <taxon>Ixodidae</taxon>
        <taxon>Ixodinae</taxon>
        <taxon>Ixodes</taxon>
    </lineage>
</organism>
<dbReference type="AlphaFoldDB" id="A0A6B0UDM7"/>
<dbReference type="EMBL" id="GIFC01005257">
    <property type="protein sequence ID" value="MXU87340.1"/>
    <property type="molecule type" value="Transcribed_RNA"/>
</dbReference>
<accession>A0A6B0UDM7</accession>
<name>A0A6B0UDM7_IXORI</name>
<sequence length="96" mass="10726">MPWSWADLARTSTLRTRWPLPLSFPLISSASWPWTPSGVGGRTRSSCSWEPWLLSSWDFSARVRYGASWSCLPCVPCRSPEVGTSLTSSHPRSSLL</sequence>